<name>A0A4Z2GH83_9TELE</name>
<gene>
    <name evidence="1" type="ORF">EYF80_037121</name>
</gene>
<proteinExistence type="predicted"/>
<organism evidence="1 2">
    <name type="scientific">Liparis tanakae</name>
    <name type="common">Tanaka's snailfish</name>
    <dbReference type="NCBI Taxonomy" id="230148"/>
    <lineage>
        <taxon>Eukaryota</taxon>
        <taxon>Metazoa</taxon>
        <taxon>Chordata</taxon>
        <taxon>Craniata</taxon>
        <taxon>Vertebrata</taxon>
        <taxon>Euteleostomi</taxon>
        <taxon>Actinopterygii</taxon>
        <taxon>Neopterygii</taxon>
        <taxon>Teleostei</taxon>
        <taxon>Neoteleostei</taxon>
        <taxon>Acanthomorphata</taxon>
        <taxon>Eupercaria</taxon>
        <taxon>Perciformes</taxon>
        <taxon>Cottioidei</taxon>
        <taxon>Cottales</taxon>
        <taxon>Liparidae</taxon>
        <taxon>Liparis</taxon>
    </lineage>
</organism>
<dbReference type="Proteomes" id="UP000314294">
    <property type="component" value="Unassembled WGS sequence"/>
</dbReference>
<reference evidence="1 2" key="1">
    <citation type="submission" date="2019-03" db="EMBL/GenBank/DDBJ databases">
        <title>First draft genome of Liparis tanakae, snailfish: a comprehensive survey of snailfish specific genes.</title>
        <authorList>
            <person name="Kim W."/>
            <person name="Song I."/>
            <person name="Jeong J.-H."/>
            <person name="Kim D."/>
            <person name="Kim S."/>
            <person name="Ryu S."/>
            <person name="Song J.Y."/>
            <person name="Lee S.K."/>
        </authorList>
    </citation>
    <scope>NUCLEOTIDE SEQUENCE [LARGE SCALE GENOMIC DNA]</scope>
    <source>
        <tissue evidence="1">Muscle</tissue>
    </source>
</reference>
<protein>
    <submittedName>
        <fullName evidence="1">Uncharacterized protein</fullName>
    </submittedName>
</protein>
<evidence type="ECO:0000313" key="1">
    <source>
        <dbReference type="EMBL" id="TNN52670.1"/>
    </source>
</evidence>
<evidence type="ECO:0000313" key="2">
    <source>
        <dbReference type="Proteomes" id="UP000314294"/>
    </source>
</evidence>
<sequence length="107" mass="12053">MPAGKKRDYARATYFTPITGNLKKALSLSPRCSDDSEQWTCLSRSQDLSWVAVTHTLRKETWLCLFHTAAAWRMNSCLILTSIVILHVGLQPAEDISVAQKEHNPPK</sequence>
<keyword evidence="2" id="KW-1185">Reference proteome</keyword>
<comment type="caution">
    <text evidence="1">The sequence shown here is derived from an EMBL/GenBank/DDBJ whole genome shotgun (WGS) entry which is preliminary data.</text>
</comment>
<accession>A0A4Z2GH83</accession>
<dbReference type="EMBL" id="SRLO01000539">
    <property type="protein sequence ID" value="TNN52670.1"/>
    <property type="molecule type" value="Genomic_DNA"/>
</dbReference>
<dbReference type="AlphaFoldDB" id="A0A4Z2GH83"/>